<keyword evidence="9" id="KW-0119">Carbohydrate metabolism</keyword>
<dbReference type="Proteomes" id="UP000005436">
    <property type="component" value="Chromosome"/>
</dbReference>
<comment type="pathway">
    <text evidence="3 9">Carbohydrate metabolism; galactose metabolism.</text>
</comment>
<dbReference type="eggNOG" id="COG1087">
    <property type="taxonomic scope" value="Bacteria"/>
</dbReference>
<evidence type="ECO:0000256" key="3">
    <source>
        <dbReference type="ARBA" id="ARBA00004947"/>
    </source>
</evidence>
<evidence type="ECO:0000256" key="7">
    <source>
        <dbReference type="ARBA" id="ARBA00023027"/>
    </source>
</evidence>
<dbReference type="GO" id="GO:0003978">
    <property type="term" value="F:UDP-glucose 4-epimerase activity"/>
    <property type="evidence" value="ECO:0007669"/>
    <property type="project" value="UniProtKB-UniRule"/>
</dbReference>
<evidence type="ECO:0000259" key="10">
    <source>
        <dbReference type="Pfam" id="PF16363"/>
    </source>
</evidence>
<dbReference type="InterPro" id="IPR005886">
    <property type="entry name" value="UDP_G4E"/>
</dbReference>
<dbReference type="SUPFAM" id="SSF51735">
    <property type="entry name" value="NAD(P)-binding Rossmann-fold domains"/>
    <property type="match status" value="1"/>
</dbReference>
<evidence type="ECO:0000256" key="9">
    <source>
        <dbReference type="RuleBase" id="RU366046"/>
    </source>
</evidence>
<evidence type="ECO:0000256" key="8">
    <source>
        <dbReference type="ARBA" id="ARBA00023235"/>
    </source>
</evidence>
<dbReference type="Gene3D" id="3.90.25.10">
    <property type="entry name" value="UDP-galactose 4-epimerase, domain 1"/>
    <property type="match status" value="1"/>
</dbReference>
<proteinExistence type="inferred from homology"/>
<evidence type="ECO:0000256" key="5">
    <source>
        <dbReference type="ARBA" id="ARBA00013189"/>
    </source>
</evidence>
<dbReference type="EC" id="5.1.3.2" evidence="5 9"/>
<dbReference type="EMBL" id="CP003191">
    <property type="protein sequence ID" value="AEW22486.1"/>
    <property type="molecule type" value="Genomic_DNA"/>
</dbReference>
<gene>
    <name evidence="11" type="primary">galE</name>
    <name evidence="11" type="ordered locus">BFO_0284</name>
</gene>
<organism evidence="11 12">
    <name type="scientific">Tannerella forsythia (strain ATCC 43037 / JCM 10827 / CCUG 21028 A / KCTC 5666 / FDC 338)</name>
    <name type="common">Bacteroides forsythus</name>
    <dbReference type="NCBI Taxonomy" id="203275"/>
    <lineage>
        <taxon>Bacteria</taxon>
        <taxon>Pseudomonadati</taxon>
        <taxon>Bacteroidota</taxon>
        <taxon>Bacteroidia</taxon>
        <taxon>Bacteroidales</taxon>
        <taxon>Tannerellaceae</taxon>
        <taxon>Tannerella</taxon>
    </lineage>
</organism>
<dbReference type="GO" id="GO:0005829">
    <property type="term" value="C:cytosol"/>
    <property type="evidence" value="ECO:0007669"/>
    <property type="project" value="TreeGrafter"/>
</dbReference>
<dbReference type="KEGG" id="tfo:BFO_0284"/>
<keyword evidence="8 9" id="KW-0413">Isomerase</keyword>
<dbReference type="PANTHER" id="PTHR43725:SF47">
    <property type="entry name" value="UDP-GLUCOSE 4-EPIMERASE"/>
    <property type="match status" value="1"/>
</dbReference>
<dbReference type="PANTHER" id="PTHR43725">
    <property type="entry name" value="UDP-GLUCOSE 4-EPIMERASE"/>
    <property type="match status" value="1"/>
</dbReference>
<accession>G8UJL0</accession>
<sequence length="370" mass="40674">MSSLQKNNITERNKLPTFGDKKLNSFMTKKILVTGGTGYIGSHTTVELQNAGYEVISIDNLSNSEIGVLDGIEKITGRRPAFEAVDCNDKEALDRVMTDHSGIEGIIHFAASKAVGESVQEPLKYYRNNLVSLINLLELMPKHGVKGIVFSSSCTVYGQPDAGHLPVTEEAPIQPACSPYGNTKQINEEIIRDTIHAGAPFKSILLRYFNPIGAHPSAEIGELPIGIPQNLVPFLTQTAAGIRKELCVFGNDYDTPDGSCIRDYINVVDLAKAHVIAIDRMLNNASSKPLEIYNLGTGRGVSVLQLIRTFEEATGVKVPHKIIGRREGDIEKVWADPRHANETLGWTARETLADTLKSAWEWQKKLCNRL</sequence>
<dbReference type="HOGENOM" id="CLU_007383_1_10_10"/>
<dbReference type="Pfam" id="PF16363">
    <property type="entry name" value="GDP_Man_Dehyd"/>
    <property type="match status" value="1"/>
</dbReference>
<keyword evidence="7 9" id="KW-0520">NAD</keyword>
<reference evidence="12" key="1">
    <citation type="submission" date="2011-12" db="EMBL/GenBank/DDBJ databases">
        <title>Complete sequence of Tannerella forsythia ATCC 43037.</title>
        <authorList>
            <person name="Dewhirst F."/>
            <person name="Tanner A."/>
            <person name="Izard J."/>
            <person name="Brinkac L."/>
            <person name="Durkin A.S."/>
            <person name="Hostetler J."/>
            <person name="Shetty J."/>
            <person name="Torralba M."/>
            <person name="Gill S."/>
            <person name="Nelson K."/>
        </authorList>
    </citation>
    <scope>NUCLEOTIDE SEQUENCE [LARGE SCALE GENOMIC DNA]</scope>
    <source>
        <strain evidence="12">ATCC 43037 / JCM 10827 / CCUG 33226 / KCTC 5666 / FDC 338</strain>
    </source>
</reference>
<comment type="catalytic activity">
    <reaction evidence="1 9">
        <text>UDP-alpha-D-glucose = UDP-alpha-D-galactose</text>
        <dbReference type="Rhea" id="RHEA:22168"/>
        <dbReference type="ChEBI" id="CHEBI:58885"/>
        <dbReference type="ChEBI" id="CHEBI:66914"/>
        <dbReference type="EC" id="5.1.3.2"/>
    </reaction>
</comment>
<protein>
    <recommendedName>
        <fullName evidence="6 9">UDP-glucose 4-epimerase</fullName>
        <ecNumber evidence="5 9">5.1.3.2</ecNumber>
    </recommendedName>
</protein>
<name>G8UJL0_TANFA</name>
<keyword evidence="12" id="KW-1185">Reference proteome</keyword>
<feature type="domain" description="NAD(P)-binding" evidence="10">
    <location>
        <begin position="32"/>
        <end position="357"/>
    </location>
</feature>
<dbReference type="GO" id="GO:0006012">
    <property type="term" value="P:galactose metabolic process"/>
    <property type="evidence" value="ECO:0007669"/>
    <property type="project" value="UniProtKB-UniPathway"/>
</dbReference>
<comment type="cofactor">
    <cofactor evidence="2 9">
        <name>NAD(+)</name>
        <dbReference type="ChEBI" id="CHEBI:57540"/>
    </cofactor>
</comment>
<dbReference type="UniPathway" id="UPA00214"/>
<dbReference type="NCBIfam" id="TIGR01179">
    <property type="entry name" value="galE"/>
    <property type="match status" value="1"/>
</dbReference>
<dbReference type="InterPro" id="IPR016040">
    <property type="entry name" value="NAD(P)-bd_dom"/>
</dbReference>
<dbReference type="PATRIC" id="fig|203275.8.peg.261"/>
<evidence type="ECO:0000256" key="2">
    <source>
        <dbReference type="ARBA" id="ARBA00001911"/>
    </source>
</evidence>
<dbReference type="STRING" id="203275.BFO_0284"/>
<evidence type="ECO:0000256" key="1">
    <source>
        <dbReference type="ARBA" id="ARBA00000083"/>
    </source>
</evidence>
<comment type="similarity">
    <text evidence="4 9">Belongs to the NAD(P)-dependent epimerase/dehydratase family.</text>
</comment>
<evidence type="ECO:0000313" key="11">
    <source>
        <dbReference type="EMBL" id="AEW22486.1"/>
    </source>
</evidence>
<evidence type="ECO:0000256" key="4">
    <source>
        <dbReference type="ARBA" id="ARBA00007637"/>
    </source>
</evidence>
<evidence type="ECO:0000256" key="6">
    <source>
        <dbReference type="ARBA" id="ARBA00018569"/>
    </source>
</evidence>
<evidence type="ECO:0000313" key="12">
    <source>
        <dbReference type="Proteomes" id="UP000005436"/>
    </source>
</evidence>
<dbReference type="FunFam" id="3.40.50.720:FF:000254">
    <property type="entry name" value="UDP-glucose 4-epimerase GalE"/>
    <property type="match status" value="1"/>
</dbReference>
<dbReference type="InterPro" id="IPR036291">
    <property type="entry name" value="NAD(P)-bd_dom_sf"/>
</dbReference>
<dbReference type="Gene3D" id="3.40.50.720">
    <property type="entry name" value="NAD(P)-binding Rossmann-like Domain"/>
    <property type="match status" value="1"/>
</dbReference>
<comment type="subunit">
    <text evidence="9">Homodimer.</text>
</comment>
<dbReference type="AlphaFoldDB" id="G8UJL0"/>
<dbReference type="CDD" id="cd05247">
    <property type="entry name" value="UDP_G4E_1_SDR_e"/>
    <property type="match status" value="1"/>
</dbReference>